<gene>
    <name evidence="7" type="ORF">EBN03_04595</name>
</gene>
<evidence type="ECO:0000313" key="8">
    <source>
        <dbReference type="Proteomes" id="UP000279275"/>
    </source>
</evidence>
<evidence type="ECO:0000259" key="6">
    <source>
        <dbReference type="Pfam" id="PF04138"/>
    </source>
</evidence>
<sequence>MSVLEPACPGTPSAPPSVAPSRSARFGAFVRGDRWQQQLARFTIVGVLSNIGYFLLFLLCYREGSEVANVVGALVSTAIANELHRRLTFRAADRVGWLAAQLEGGGIAVAGLIATSTVLAVLNHTVRSPGSAAEAGTVIVVTGLVGAVRFVLLRRWVY</sequence>
<evidence type="ECO:0000256" key="4">
    <source>
        <dbReference type="ARBA" id="ARBA00023136"/>
    </source>
</evidence>
<keyword evidence="4 5" id="KW-0472">Membrane</keyword>
<comment type="caution">
    <text evidence="7">The sequence shown here is derived from an EMBL/GenBank/DDBJ whole genome shotgun (WGS) entry which is preliminary data.</text>
</comment>
<name>A0A3M2LDB1_9NOCA</name>
<protein>
    <submittedName>
        <fullName evidence="7">GtrA family protein</fullName>
    </submittedName>
</protein>
<feature type="transmembrane region" description="Helical" evidence="5">
    <location>
        <begin position="132"/>
        <end position="152"/>
    </location>
</feature>
<evidence type="ECO:0000256" key="3">
    <source>
        <dbReference type="ARBA" id="ARBA00022989"/>
    </source>
</evidence>
<keyword evidence="2 5" id="KW-0812">Transmembrane</keyword>
<evidence type="ECO:0000313" key="7">
    <source>
        <dbReference type="EMBL" id="RMI35527.1"/>
    </source>
</evidence>
<organism evidence="7 8">
    <name type="scientific">Nocardia stercoris</name>
    <dbReference type="NCBI Taxonomy" id="2483361"/>
    <lineage>
        <taxon>Bacteria</taxon>
        <taxon>Bacillati</taxon>
        <taxon>Actinomycetota</taxon>
        <taxon>Actinomycetes</taxon>
        <taxon>Mycobacteriales</taxon>
        <taxon>Nocardiaceae</taxon>
        <taxon>Nocardia</taxon>
    </lineage>
</organism>
<feature type="domain" description="GtrA/DPMS transmembrane" evidence="6">
    <location>
        <begin position="41"/>
        <end position="157"/>
    </location>
</feature>
<dbReference type="AlphaFoldDB" id="A0A3M2LDB1"/>
<dbReference type="GO" id="GO:0000271">
    <property type="term" value="P:polysaccharide biosynthetic process"/>
    <property type="evidence" value="ECO:0007669"/>
    <property type="project" value="InterPro"/>
</dbReference>
<comment type="subcellular location">
    <subcellularLocation>
        <location evidence="1">Membrane</location>
        <topology evidence="1">Multi-pass membrane protein</topology>
    </subcellularLocation>
</comment>
<evidence type="ECO:0000256" key="5">
    <source>
        <dbReference type="SAM" id="Phobius"/>
    </source>
</evidence>
<evidence type="ECO:0000256" key="2">
    <source>
        <dbReference type="ARBA" id="ARBA00022692"/>
    </source>
</evidence>
<dbReference type="Pfam" id="PF04138">
    <property type="entry name" value="GtrA_DPMS_TM"/>
    <property type="match status" value="1"/>
</dbReference>
<dbReference type="GO" id="GO:0016020">
    <property type="term" value="C:membrane"/>
    <property type="evidence" value="ECO:0007669"/>
    <property type="project" value="UniProtKB-SubCell"/>
</dbReference>
<feature type="transmembrane region" description="Helical" evidence="5">
    <location>
        <begin position="39"/>
        <end position="61"/>
    </location>
</feature>
<dbReference type="Proteomes" id="UP000279275">
    <property type="component" value="Unassembled WGS sequence"/>
</dbReference>
<dbReference type="EMBL" id="RFFH01000001">
    <property type="protein sequence ID" value="RMI35527.1"/>
    <property type="molecule type" value="Genomic_DNA"/>
</dbReference>
<dbReference type="InterPro" id="IPR007267">
    <property type="entry name" value="GtrA_DPMS_TM"/>
</dbReference>
<dbReference type="OrthoDB" id="5184077at2"/>
<keyword evidence="3 5" id="KW-1133">Transmembrane helix</keyword>
<dbReference type="RefSeq" id="WP_122186505.1">
    <property type="nucleotide sequence ID" value="NZ_RFFH01000001.1"/>
</dbReference>
<accession>A0A3M2LDB1</accession>
<keyword evidence="8" id="KW-1185">Reference proteome</keyword>
<feature type="transmembrane region" description="Helical" evidence="5">
    <location>
        <begin position="95"/>
        <end position="120"/>
    </location>
</feature>
<reference evidence="7 8" key="1">
    <citation type="submission" date="2018-10" db="EMBL/GenBank/DDBJ databases">
        <title>Isolation from cow dung.</title>
        <authorList>
            <person name="Ling L."/>
        </authorList>
    </citation>
    <scope>NUCLEOTIDE SEQUENCE [LARGE SCALE GENOMIC DNA]</scope>
    <source>
        <strain evidence="7 8">NEAU-LL90</strain>
    </source>
</reference>
<evidence type="ECO:0000256" key="1">
    <source>
        <dbReference type="ARBA" id="ARBA00004141"/>
    </source>
</evidence>
<proteinExistence type="predicted"/>